<feature type="transmembrane region" description="Helical" evidence="1">
    <location>
        <begin position="185"/>
        <end position="205"/>
    </location>
</feature>
<keyword evidence="1" id="KW-1133">Transmembrane helix</keyword>
<dbReference type="Proteomes" id="UP000816034">
    <property type="component" value="Unassembled WGS sequence"/>
</dbReference>
<keyword evidence="1" id="KW-0812">Transmembrane</keyword>
<gene>
    <name evidence="2" type="ORF">C9374_004604</name>
</gene>
<comment type="caution">
    <text evidence="2">The sequence shown here is derived from an EMBL/GenBank/DDBJ whole genome shotgun (WGS) entry which is preliminary data.</text>
</comment>
<proteinExistence type="predicted"/>
<sequence length="1655" mass="190448">MFRKHSQEAKSQEAKFQEARLLQQARDGFKLPLESSQASLQGITCVMETSTPTLVNASAYFQAENSLCGSAPQITFGGTFRNYIDEVINTIDSLSSDPHQKDHSLQLLFQTDFANFITDDENPQLDPPSNKSLKKLRSIISTWTLRSLRAPVINETSEPCICLCKKLGQNFYQPKRGPFSVLQRSLILICVGYNFALATCLPHYLVLVLRFCCEVLALTKDYSNLLRLTLPSSILKFVASTSVSLPTKKKERTVEEITIKILESLCEKVASYGANINKVMETFPAQTLFEEVPFVITKDISYLLDSIAACRPILQSLSSKHFTICENILAMMIEKNLINITVDKLVQCNDSILHLTSYFDESMNKYFSYSLLLDSTAFKAATKLQDAYQSLKGCKLDAKITFYTNLQAMWSLFYRVLYYSQALYVTPSSKRTEYLKGHLNLTKDFFQISTGLLTEFSKYCYDTMISDQSYIFCLSNISQALKYCSTYSLTFEEWTDLEHNFKQYWLKWLNIRSDPKIVLENQVNSHVTEIYQDLAIGILTTHLVVPCNWATRRPPIILGGTRFIRISDACSYSIETADTISIDAMTDDSDASTYSSRTYNDDADIEKLFFQFVPDVNDADHKYDMCFGTKIYLDEKYSALQVLSNVPSKRLPILSAIRVLYEVAQKHCANVNPNTIHSFVQAMIAQDTEDLYALSLSELKQKLLWDIIVPCQQLQYVNTLNDYYNYVEEIETDCSLTENDILEAILEKDQLRLVSKLNSVSDTVQYLLDLFNQDAYWLKKFCYFLNHPQHTNSILYQLESCGFEKFRIVVYRMLDIYINILNINDLRAAAPIFKDRFIQFLNSITSSYYQATALKAIFMKMTELNFAQTMPTVTTIEAFNFCTDLAMILRDKSSLEHSILKNSLNEFGEYLKDGNSWTGLSFSGSFFLTCPLWFACPRFTTTLSHKLDLIRDYLYVSIEHFNDSFVPTLIRAKILRLVYEHVVSNANGISSPLTSHLPHFVNILTLPQNINMKQYWETRMASIDDRLTETAFRYFRTKAIGNLLELSDAMNFIFVREMFYRLYHSVEMVSCSHLRKSIFTLNYPDIDEIMNTQCVTFNNKQNLENLLVDDLSAEFVTTLSNGESQFFCMSECLWKINAIGEMIRNNHATIDDTRYETLFSMTLKALANNMTLPPEFLVMMCKFLICYHPDKNTFTRIIFTGWPDLQRIEQQLKTYKDMSSSLYRFCVDLLHSMYLYSNLNDNQIVNNFDINNYNIESAFIPRYMTLASKTLRKFLESTQIKFGQPKDVDIGLIINSKLMLTLLRNANFSLCHFSESNSNILVIPAIKRCMKIETKLELLQKEINNLQLRDQECIPIVNRSMVIMKPLNASAKDRPRFEYLANESILTSVLNYMNRQHSSLLSLSLSKSYRYFFPILDEQLSEGRNIHGNLLILQDSCREINRALSTCMDEHSRQNIYFVAGYLIGVCILSKYILGPVNLDKRVLQLFLNETSLTGYSVHVEESTSKQLQVLYECFNSGIRMVLHDEIVNTLKILTSEEFLALLGDEATIERHISLIIGNIERDTTVSLIDSSNFVFKLVKPTLNEDKCLSATLVNYFNGMFMHDTTHAVVTVTVIPAEYTHIQIKPHKRIIEIPLRSTKDELILLLRQQPHISFE</sequence>
<reference evidence="2 3" key="1">
    <citation type="journal article" date="2018" name="BMC Genomics">
        <title>The genome of Naegleria lovaniensis, the basis for a comparative approach to unravel pathogenicity factors of the human pathogenic amoeba N. fowleri.</title>
        <authorList>
            <person name="Liechti N."/>
            <person name="Schurch N."/>
            <person name="Bruggmann R."/>
            <person name="Wittwer M."/>
        </authorList>
    </citation>
    <scope>NUCLEOTIDE SEQUENCE [LARGE SCALE GENOMIC DNA]</scope>
    <source>
        <strain evidence="2 3">ATCC 30569</strain>
    </source>
</reference>
<organism evidence="2 3">
    <name type="scientific">Naegleria lovaniensis</name>
    <name type="common">Amoeba</name>
    <dbReference type="NCBI Taxonomy" id="51637"/>
    <lineage>
        <taxon>Eukaryota</taxon>
        <taxon>Discoba</taxon>
        <taxon>Heterolobosea</taxon>
        <taxon>Tetramitia</taxon>
        <taxon>Eutetramitia</taxon>
        <taxon>Vahlkampfiidae</taxon>
        <taxon>Naegleria</taxon>
    </lineage>
</organism>
<evidence type="ECO:0000256" key="1">
    <source>
        <dbReference type="SAM" id="Phobius"/>
    </source>
</evidence>
<accession>A0AA88KJI5</accession>
<dbReference type="RefSeq" id="XP_044548946.1">
    <property type="nucleotide sequence ID" value="XM_044694262.1"/>
</dbReference>
<evidence type="ECO:0000313" key="2">
    <source>
        <dbReference type="EMBL" id="KAG2383267.1"/>
    </source>
</evidence>
<name>A0AA88KJI5_NAELO</name>
<protein>
    <recommendedName>
        <fullName evidence="4">HECT domain-containing protein</fullName>
    </recommendedName>
</protein>
<evidence type="ECO:0000313" key="3">
    <source>
        <dbReference type="Proteomes" id="UP000816034"/>
    </source>
</evidence>
<dbReference type="EMBL" id="PYSW02000021">
    <property type="protein sequence ID" value="KAG2383267.1"/>
    <property type="molecule type" value="Genomic_DNA"/>
</dbReference>
<keyword evidence="3" id="KW-1185">Reference proteome</keyword>
<dbReference type="GeneID" id="68097059"/>
<keyword evidence="1" id="KW-0472">Membrane</keyword>
<evidence type="ECO:0008006" key="4">
    <source>
        <dbReference type="Google" id="ProtNLM"/>
    </source>
</evidence>